<dbReference type="FunFam" id="2.170.190.11:FF:000001">
    <property type="entry name" value="Molybdopterin molybdenumtransferase"/>
    <property type="match status" value="1"/>
</dbReference>
<dbReference type="Pfam" id="PF03454">
    <property type="entry name" value="MoeA_C"/>
    <property type="match status" value="1"/>
</dbReference>
<evidence type="ECO:0000313" key="14">
    <source>
        <dbReference type="Proteomes" id="UP000014184"/>
    </source>
</evidence>
<dbReference type="InterPro" id="IPR036425">
    <property type="entry name" value="MoaB/Mog-like_dom_sf"/>
</dbReference>
<comment type="cofactor">
    <cofactor evidence="1 11">
        <name>Mg(2+)</name>
        <dbReference type="ChEBI" id="CHEBI:18420"/>
    </cofactor>
</comment>
<dbReference type="EMBL" id="AOSG01000009">
    <property type="protein sequence ID" value="EOR72493.1"/>
    <property type="molecule type" value="Genomic_DNA"/>
</dbReference>
<dbReference type="SMART" id="SM00852">
    <property type="entry name" value="MoCF_biosynth"/>
    <property type="match status" value="1"/>
</dbReference>
<dbReference type="SUPFAM" id="SSF63882">
    <property type="entry name" value="MoeA N-terminal region -like"/>
    <property type="match status" value="1"/>
</dbReference>
<dbReference type="GO" id="GO:0006777">
    <property type="term" value="P:Mo-molybdopterin cofactor biosynthetic process"/>
    <property type="evidence" value="ECO:0007669"/>
    <property type="project" value="UniProtKB-UniRule"/>
</dbReference>
<evidence type="ECO:0000256" key="7">
    <source>
        <dbReference type="ARBA" id="ARBA00022723"/>
    </source>
</evidence>
<comment type="function">
    <text evidence="2 11">Catalyzes the insertion of molybdate into adenylated molybdopterin with the concomitant release of AMP.</text>
</comment>
<evidence type="ECO:0000256" key="9">
    <source>
        <dbReference type="ARBA" id="ARBA00023150"/>
    </source>
</evidence>
<keyword evidence="14" id="KW-1185">Reference proteome</keyword>
<dbReference type="SUPFAM" id="SSF63867">
    <property type="entry name" value="MoeA C-terminal domain-like"/>
    <property type="match status" value="1"/>
</dbReference>
<evidence type="ECO:0000313" key="13">
    <source>
        <dbReference type="EMBL" id="EOR72493.1"/>
    </source>
</evidence>
<dbReference type="InterPro" id="IPR036688">
    <property type="entry name" value="MoeA_C_domain_IV_sf"/>
</dbReference>
<dbReference type="CDD" id="cd00887">
    <property type="entry name" value="MoeA"/>
    <property type="match status" value="1"/>
</dbReference>
<dbReference type="Pfam" id="PF00994">
    <property type="entry name" value="MoCF_biosynth"/>
    <property type="match status" value="1"/>
</dbReference>
<evidence type="ECO:0000259" key="12">
    <source>
        <dbReference type="SMART" id="SM00852"/>
    </source>
</evidence>
<evidence type="ECO:0000256" key="8">
    <source>
        <dbReference type="ARBA" id="ARBA00022842"/>
    </source>
</evidence>
<keyword evidence="8 11" id="KW-0460">Magnesium</keyword>
<dbReference type="Pfam" id="PF03453">
    <property type="entry name" value="MoeA_N"/>
    <property type="match status" value="1"/>
</dbReference>
<dbReference type="GO" id="GO:0046872">
    <property type="term" value="F:metal ion binding"/>
    <property type="evidence" value="ECO:0007669"/>
    <property type="project" value="UniProtKB-UniRule"/>
</dbReference>
<dbReference type="AlphaFoldDB" id="A0A9P2TCS8"/>
<dbReference type="Gene3D" id="3.90.105.10">
    <property type="entry name" value="Molybdopterin biosynthesis moea protein, domain 2"/>
    <property type="match status" value="1"/>
</dbReference>
<dbReference type="Proteomes" id="UP000014184">
    <property type="component" value="Unassembled WGS sequence"/>
</dbReference>
<evidence type="ECO:0000256" key="10">
    <source>
        <dbReference type="ARBA" id="ARBA00047317"/>
    </source>
</evidence>
<keyword evidence="6 11" id="KW-0808">Transferase</keyword>
<dbReference type="InterPro" id="IPR005111">
    <property type="entry name" value="MoeA_C_domain_IV"/>
</dbReference>
<comment type="caution">
    <text evidence="13">The sequence shown here is derived from an EMBL/GenBank/DDBJ whole genome shotgun (WGS) entry which is preliminary data.</text>
</comment>
<evidence type="ECO:0000256" key="1">
    <source>
        <dbReference type="ARBA" id="ARBA00001946"/>
    </source>
</evidence>
<dbReference type="Gene3D" id="2.170.190.11">
    <property type="entry name" value="Molybdopterin biosynthesis moea protein, domain 3"/>
    <property type="match status" value="1"/>
</dbReference>
<name>A0A9P2TCS8_THEFU</name>
<evidence type="ECO:0000256" key="2">
    <source>
        <dbReference type="ARBA" id="ARBA00002901"/>
    </source>
</evidence>
<evidence type="ECO:0000256" key="5">
    <source>
        <dbReference type="ARBA" id="ARBA00022505"/>
    </source>
</evidence>
<dbReference type="InterPro" id="IPR038987">
    <property type="entry name" value="MoeA-like"/>
</dbReference>
<dbReference type="PANTHER" id="PTHR10192:SF5">
    <property type="entry name" value="GEPHYRIN"/>
    <property type="match status" value="1"/>
</dbReference>
<evidence type="ECO:0000256" key="11">
    <source>
        <dbReference type="RuleBase" id="RU365090"/>
    </source>
</evidence>
<evidence type="ECO:0000256" key="4">
    <source>
        <dbReference type="ARBA" id="ARBA00010763"/>
    </source>
</evidence>
<keyword evidence="9 11" id="KW-0501">Molybdenum cofactor biosynthesis</keyword>
<dbReference type="RefSeq" id="WP_011290821.1">
    <property type="nucleotide sequence ID" value="NZ_AOSG01000009.1"/>
</dbReference>
<sequence length="410" mass="42878">MKSVEQHVSDILAVVSRPDPIELDLLRAHGAVLAEPVTAELSLPPFDNSAMDGYAVCAADVATATPQTPVTLPVIADIPAGDVFASAIPVGCCARIMTGAALPKGADAVVPVEWTDAGVAEVAVHRAVEAGHAVRQAGSDVKEGTEVLPAGVRIGPAEVAVLAAVGRRSVSVYPRPRVVVLGTGEELVEPGRPLSPGQIWESNSFMLTAAAIEAGCEGYRYGFVGDDPDQVFEAIQDALVRADIVITSGGVSMGAHDAVKEVLSRLGTVQFDKVAVQPGMPQGYGTVGESSIPIIALPGNPVSSYVSFYLFVLPALRKMSGLPQEQLPSVRARLLAPITSSPRGRRSYLRAVLDYDIESEEVAYTALPVAQQGSHQLSALAKTNALVVVPEQVTELPEGSVVEAIQLPHR</sequence>
<dbReference type="InterPro" id="IPR005110">
    <property type="entry name" value="MoeA_linker/N"/>
</dbReference>
<evidence type="ECO:0000256" key="6">
    <source>
        <dbReference type="ARBA" id="ARBA00022679"/>
    </source>
</evidence>
<dbReference type="NCBIfam" id="TIGR00177">
    <property type="entry name" value="molyb_syn"/>
    <property type="match status" value="1"/>
</dbReference>
<protein>
    <recommendedName>
        <fullName evidence="11">Molybdopterin molybdenumtransferase</fullName>
        <ecNumber evidence="11">2.10.1.1</ecNumber>
    </recommendedName>
</protein>
<gene>
    <name evidence="13" type="ORF">TM51_02200</name>
</gene>
<dbReference type="Gene3D" id="2.40.340.10">
    <property type="entry name" value="MoeA, C-terminal, domain IV"/>
    <property type="match status" value="1"/>
</dbReference>
<dbReference type="NCBIfam" id="NF045515">
    <property type="entry name" value="Glp_gephyrin"/>
    <property type="match status" value="1"/>
</dbReference>
<comment type="similarity">
    <text evidence="4 11">Belongs to the MoeA family.</text>
</comment>
<dbReference type="SUPFAM" id="SSF53218">
    <property type="entry name" value="Molybdenum cofactor biosynthesis proteins"/>
    <property type="match status" value="1"/>
</dbReference>
<dbReference type="FunFam" id="3.40.980.10:FF:000004">
    <property type="entry name" value="Molybdopterin molybdenumtransferase"/>
    <property type="match status" value="1"/>
</dbReference>
<organism evidence="13 14">
    <name type="scientific">Thermobifida fusca TM51</name>
    <dbReference type="NCBI Taxonomy" id="1169414"/>
    <lineage>
        <taxon>Bacteria</taxon>
        <taxon>Bacillati</taxon>
        <taxon>Actinomycetota</taxon>
        <taxon>Actinomycetes</taxon>
        <taxon>Streptosporangiales</taxon>
        <taxon>Nocardiopsidaceae</taxon>
        <taxon>Thermobifida</taxon>
    </lineage>
</organism>
<keyword evidence="7 11" id="KW-0479">Metal-binding</keyword>
<feature type="domain" description="MoaB/Mog" evidence="12">
    <location>
        <begin position="179"/>
        <end position="318"/>
    </location>
</feature>
<keyword evidence="5 11" id="KW-0500">Molybdenum</keyword>
<dbReference type="GO" id="GO:0005829">
    <property type="term" value="C:cytosol"/>
    <property type="evidence" value="ECO:0007669"/>
    <property type="project" value="TreeGrafter"/>
</dbReference>
<comment type="pathway">
    <text evidence="3 11">Cofactor biosynthesis; molybdopterin biosynthesis.</text>
</comment>
<proteinExistence type="inferred from homology"/>
<evidence type="ECO:0000256" key="3">
    <source>
        <dbReference type="ARBA" id="ARBA00005046"/>
    </source>
</evidence>
<dbReference type="GO" id="GO:0061599">
    <property type="term" value="F:molybdopterin molybdotransferase activity"/>
    <property type="evidence" value="ECO:0007669"/>
    <property type="project" value="UniProtKB-UniRule"/>
</dbReference>
<dbReference type="PANTHER" id="PTHR10192">
    <property type="entry name" value="MOLYBDOPTERIN BIOSYNTHESIS PROTEIN"/>
    <property type="match status" value="1"/>
</dbReference>
<dbReference type="Gene3D" id="3.40.980.10">
    <property type="entry name" value="MoaB/Mog-like domain"/>
    <property type="match status" value="1"/>
</dbReference>
<dbReference type="InterPro" id="IPR036135">
    <property type="entry name" value="MoeA_linker/N_sf"/>
</dbReference>
<reference evidence="13 14" key="1">
    <citation type="journal article" date="2013" name="Genome Announc.">
        <title>Draft Genome Sequence of the Lignocellulose Decomposer Thermobifida fusca Strain TM51.</title>
        <authorList>
            <person name="Toth A."/>
            <person name="Barna T."/>
            <person name="Nagy I."/>
            <person name="Horvath B."/>
            <person name="Nagy I."/>
            <person name="Tancsics A."/>
            <person name="Kriszt B."/>
            <person name="Baka E."/>
            <person name="Fekete C."/>
            <person name="Kukolya J."/>
        </authorList>
    </citation>
    <scope>NUCLEOTIDE SEQUENCE [LARGE SCALE GENOMIC DNA]</scope>
    <source>
        <strain evidence="13 14">TM51</strain>
    </source>
</reference>
<accession>A0A9P2TCS8</accession>
<dbReference type="EC" id="2.10.1.1" evidence="11"/>
<comment type="catalytic activity">
    <reaction evidence="10">
        <text>adenylyl-molybdopterin + molybdate = Mo-molybdopterin + AMP + H(+)</text>
        <dbReference type="Rhea" id="RHEA:35047"/>
        <dbReference type="ChEBI" id="CHEBI:15378"/>
        <dbReference type="ChEBI" id="CHEBI:36264"/>
        <dbReference type="ChEBI" id="CHEBI:62727"/>
        <dbReference type="ChEBI" id="CHEBI:71302"/>
        <dbReference type="ChEBI" id="CHEBI:456215"/>
        <dbReference type="EC" id="2.10.1.1"/>
    </reaction>
</comment>
<dbReference type="InterPro" id="IPR001453">
    <property type="entry name" value="MoaB/Mog_dom"/>
</dbReference>